<dbReference type="InterPro" id="IPR000415">
    <property type="entry name" value="Nitroreductase-like"/>
</dbReference>
<dbReference type="AlphaFoldDB" id="A0A6M1SA64"/>
<accession>A0A6M1SA64</accession>
<sequence>MTSSNNRHSEYSIHPMFLDRWSPRAFTGEAMSEADLLTILEAAHWAPSGSNYQPWRFVYALNTAPEWETFLGLLVESNQVWAKSASALVFLFSDTLSRRDDGSEPRPFRSHSFDTGAAWALLALQAMHSGYAAHAMGGVDFERAVEVLGAPSGYRAEAAVAIGHRGDKSLLPPTLQEREVPNQRKPLSAVTFSGGFKA</sequence>
<dbReference type="Pfam" id="PF00881">
    <property type="entry name" value="Nitroreductase"/>
    <property type="match status" value="2"/>
</dbReference>
<proteinExistence type="inferred from homology"/>
<feature type="domain" description="Nitroreductase" evidence="3">
    <location>
        <begin position="76"/>
        <end position="164"/>
    </location>
</feature>
<evidence type="ECO:0000313" key="5">
    <source>
        <dbReference type="Proteomes" id="UP000477849"/>
    </source>
</evidence>
<dbReference type="EMBL" id="JAAKZH010000005">
    <property type="protein sequence ID" value="NGO65188.1"/>
    <property type="molecule type" value="Genomic_DNA"/>
</dbReference>
<organism evidence="4 5">
    <name type="scientific">Rhizobium daejeonense</name>
    <dbReference type="NCBI Taxonomy" id="240521"/>
    <lineage>
        <taxon>Bacteria</taxon>
        <taxon>Pseudomonadati</taxon>
        <taxon>Pseudomonadota</taxon>
        <taxon>Alphaproteobacteria</taxon>
        <taxon>Hyphomicrobiales</taxon>
        <taxon>Rhizobiaceae</taxon>
        <taxon>Rhizobium/Agrobacterium group</taxon>
        <taxon>Rhizobium</taxon>
    </lineage>
</organism>
<keyword evidence="5" id="KW-1185">Reference proteome</keyword>
<evidence type="ECO:0000256" key="2">
    <source>
        <dbReference type="ARBA" id="ARBA00023002"/>
    </source>
</evidence>
<dbReference type="RefSeq" id="WP_163902431.1">
    <property type="nucleotide sequence ID" value="NZ_CP048427.1"/>
</dbReference>
<comment type="caution">
    <text evidence="4">The sequence shown here is derived from an EMBL/GenBank/DDBJ whole genome shotgun (WGS) entry which is preliminary data.</text>
</comment>
<feature type="domain" description="Nitroreductase" evidence="3">
    <location>
        <begin position="19"/>
        <end position="60"/>
    </location>
</feature>
<protein>
    <submittedName>
        <fullName evidence="4">Nitroreductase family protein</fullName>
    </submittedName>
</protein>
<evidence type="ECO:0000256" key="1">
    <source>
        <dbReference type="ARBA" id="ARBA00007118"/>
    </source>
</evidence>
<gene>
    <name evidence="4" type="ORF">G6N76_16075</name>
</gene>
<name>A0A6M1SA64_9HYPH</name>
<comment type="similarity">
    <text evidence="1">Belongs to the nitroreductase family.</text>
</comment>
<dbReference type="Gene3D" id="3.40.109.10">
    <property type="entry name" value="NADH Oxidase"/>
    <property type="match status" value="1"/>
</dbReference>
<dbReference type="GO" id="GO:0016491">
    <property type="term" value="F:oxidoreductase activity"/>
    <property type="evidence" value="ECO:0007669"/>
    <property type="project" value="UniProtKB-KW"/>
</dbReference>
<keyword evidence="2" id="KW-0560">Oxidoreductase</keyword>
<dbReference type="Proteomes" id="UP000477849">
    <property type="component" value="Unassembled WGS sequence"/>
</dbReference>
<evidence type="ECO:0000259" key="3">
    <source>
        <dbReference type="Pfam" id="PF00881"/>
    </source>
</evidence>
<dbReference type="InterPro" id="IPR029479">
    <property type="entry name" value="Nitroreductase"/>
</dbReference>
<dbReference type="PANTHER" id="PTHR43673:SF10">
    <property type="entry name" value="NADH DEHYDROGENASE_NAD(P)H NITROREDUCTASE XCC3605-RELATED"/>
    <property type="match status" value="1"/>
</dbReference>
<dbReference type="CDD" id="cd02138">
    <property type="entry name" value="TdsD-like"/>
    <property type="match status" value="1"/>
</dbReference>
<dbReference type="SUPFAM" id="SSF55469">
    <property type="entry name" value="FMN-dependent nitroreductase-like"/>
    <property type="match status" value="1"/>
</dbReference>
<reference evidence="4 5" key="1">
    <citation type="submission" date="2020-02" db="EMBL/GenBank/DDBJ databases">
        <title>Genome sequence of the type strain CCBAU10050 of Rhizobium daejeonense.</title>
        <authorList>
            <person name="Gao J."/>
            <person name="Sun J."/>
        </authorList>
    </citation>
    <scope>NUCLEOTIDE SEQUENCE [LARGE SCALE GENOMIC DNA]</scope>
    <source>
        <strain evidence="4 5">CCBAU10050</strain>
    </source>
</reference>
<evidence type="ECO:0000313" key="4">
    <source>
        <dbReference type="EMBL" id="NGO65188.1"/>
    </source>
</evidence>
<dbReference type="PANTHER" id="PTHR43673">
    <property type="entry name" value="NAD(P)H NITROREDUCTASE YDGI-RELATED"/>
    <property type="match status" value="1"/>
</dbReference>